<dbReference type="Proteomes" id="UP000050909">
    <property type="component" value="Unassembled WGS sequence"/>
</dbReference>
<dbReference type="GO" id="GO:0005507">
    <property type="term" value="F:copper ion binding"/>
    <property type="evidence" value="ECO:0007669"/>
    <property type="project" value="TreeGrafter"/>
</dbReference>
<organism evidence="4 5">
    <name type="scientific">Amylolactobacillus amylotrophicus DSM 20534</name>
    <dbReference type="NCBI Taxonomy" id="1423722"/>
    <lineage>
        <taxon>Bacteria</taxon>
        <taxon>Bacillati</taxon>
        <taxon>Bacillota</taxon>
        <taxon>Bacilli</taxon>
        <taxon>Lactobacillales</taxon>
        <taxon>Lactobacillaceae</taxon>
        <taxon>Amylolactobacillus</taxon>
    </lineage>
</organism>
<dbReference type="FunFam" id="3.20.20.380:FF:000003">
    <property type="entry name" value="Copper homeostasis protein CutC"/>
    <property type="match status" value="1"/>
</dbReference>
<dbReference type="EMBL" id="AZCV01000001">
    <property type="protein sequence ID" value="KRK38821.1"/>
    <property type="molecule type" value="Genomic_DNA"/>
</dbReference>
<dbReference type="GO" id="GO:0005737">
    <property type="term" value="C:cytoplasm"/>
    <property type="evidence" value="ECO:0007669"/>
    <property type="project" value="UniProtKB-SubCell"/>
</dbReference>
<keyword evidence="2 3" id="KW-0963">Cytoplasm</keyword>
<comment type="similarity">
    <text evidence="1 3">Belongs to the CutC family.</text>
</comment>
<accession>A0A0R1GXF5</accession>
<dbReference type="InterPro" id="IPR036822">
    <property type="entry name" value="CutC-like_dom_sf"/>
</dbReference>
<dbReference type="Gene3D" id="3.20.20.380">
    <property type="entry name" value="Copper homeostasis (CutC) domain"/>
    <property type="match status" value="1"/>
</dbReference>
<dbReference type="PANTHER" id="PTHR12598:SF0">
    <property type="entry name" value="COPPER HOMEOSTASIS PROTEIN CUTC HOMOLOG"/>
    <property type="match status" value="1"/>
</dbReference>
<protein>
    <recommendedName>
        <fullName evidence="3">PF03932 family protein CutC</fullName>
    </recommendedName>
</protein>
<comment type="caution">
    <text evidence="3">Once thought to be involved in copper homeostasis, experiments in E.coli have shown this is not the case.</text>
</comment>
<evidence type="ECO:0000313" key="4">
    <source>
        <dbReference type="EMBL" id="KRK38821.1"/>
    </source>
</evidence>
<comment type="caution">
    <text evidence="4">The sequence shown here is derived from an EMBL/GenBank/DDBJ whole genome shotgun (WGS) entry which is preliminary data.</text>
</comment>
<evidence type="ECO:0000313" key="5">
    <source>
        <dbReference type="Proteomes" id="UP000050909"/>
    </source>
</evidence>
<sequence length="220" mass="24185">MIIKEVAVENFTQIPEAIANGATRIELNDNLAVGGTTVSRGVLEEAAKYLGEKQVPLVAMIRPRAGNFVYNDLELKIMEHDLFTAQQLGVDAVTFGALTSGGELDEEAMELLIAASGGMQVVLHMAFDMIKPELQRASLDWLVEHEVTRVLTHGGALDQPIERTIPHLREIIEWAGSAIEVLPGGGINYQNYQQLLEQLPVKQLHGTKLVPLANVKTDWR</sequence>
<evidence type="ECO:0000256" key="2">
    <source>
        <dbReference type="ARBA" id="ARBA00022490"/>
    </source>
</evidence>
<dbReference type="AlphaFoldDB" id="A0A0R1GXF5"/>
<proteinExistence type="inferred from homology"/>
<reference evidence="4 5" key="1">
    <citation type="journal article" date="2015" name="Genome Announc.">
        <title>Expanding the biotechnology potential of lactobacilli through comparative genomics of 213 strains and associated genera.</title>
        <authorList>
            <person name="Sun Z."/>
            <person name="Harris H.M."/>
            <person name="McCann A."/>
            <person name="Guo C."/>
            <person name="Argimon S."/>
            <person name="Zhang W."/>
            <person name="Yang X."/>
            <person name="Jeffery I.B."/>
            <person name="Cooney J.C."/>
            <person name="Kagawa T.F."/>
            <person name="Liu W."/>
            <person name="Song Y."/>
            <person name="Salvetti E."/>
            <person name="Wrobel A."/>
            <person name="Rasinkangas P."/>
            <person name="Parkhill J."/>
            <person name="Rea M.C."/>
            <person name="O'Sullivan O."/>
            <person name="Ritari J."/>
            <person name="Douillard F.P."/>
            <person name="Paul Ross R."/>
            <person name="Yang R."/>
            <person name="Briner A.E."/>
            <person name="Felis G.E."/>
            <person name="de Vos W.M."/>
            <person name="Barrangou R."/>
            <person name="Klaenhammer T.R."/>
            <person name="Caufield P.W."/>
            <person name="Cui Y."/>
            <person name="Zhang H."/>
            <person name="O'Toole P.W."/>
        </authorList>
    </citation>
    <scope>NUCLEOTIDE SEQUENCE [LARGE SCALE GENOMIC DNA]</scope>
    <source>
        <strain evidence="4 5">DSM 20534</strain>
    </source>
</reference>
<gene>
    <name evidence="3" type="primary">cutC</name>
    <name evidence="4" type="ORF">FC62_GL000513</name>
</gene>
<evidence type="ECO:0000256" key="3">
    <source>
        <dbReference type="HAMAP-Rule" id="MF_00795"/>
    </source>
</evidence>
<evidence type="ECO:0000256" key="1">
    <source>
        <dbReference type="ARBA" id="ARBA00007768"/>
    </source>
</evidence>
<dbReference type="InterPro" id="IPR005627">
    <property type="entry name" value="CutC-like"/>
</dbReference>
<dbReference type="PANTHER" id="PTHR12598">
    <property type="entry name" value="COPPER HOMEOSTASIS PROTEIN CUTC"/>
    <property type="match status" value="1"/>
</dbReference>
<dbReference type="Pfam" id="PF03932">
    <property type="entry name" value="CutC"/>
    <property type="match status" value="1"/>
</dbReference>
<dbReference type="SUPFAM" id="SSF110395">
    <property type="entry name" value="CutC-like"/>
    <property type="match status" value="1"/>
</dbReference>
<dbReference type="PATRIC" id="fig|1423722.3.peg.522"/>
<name>A0A0R1GXF5_9LACO</name>
<keyword evidence="5" id="KW-1185">Reference proteome</keyword>
<comment type="subcellular location">
    <subcellularLocation>
        <location evidence="3">Cytoplasm</location>
    </subcellularLocation>
</comment>
<dbReference type="HAMAP" id="MF_00795">
    <property type="entry name" value="CutC"/>
    <property type="match status" value="1"/>
</dbReference>